<evidence type="ECO:0000313" key="2">
    <source>
        <dbReference type="Proteomes" id="UP001240678"/>
    </source>
</evidence>
<dbReference type="RefSeq" id="XP_060312321.1">
    <property type="nucleotide sequence ID" value="XM_060457621.1"/>
</dbReference>
<dbReference type="EMBL" id="MOOE01000009">
    <property type="protein sequence ID" value="KAK1524375.1"/>
    <property type="molecule type" value="Genomic_DNA"/>
</dbReference>
<reference evidence="1 2" key="1">
    <citation type="submission" date="2016-10" db="EMBL/GenBank/DDBJ databases">
        <title>The genome sequence of Colletotrichum fioriniae PJ7.</title>
        <authorList>
            <person name="Baroncelli R."/>
        </authorList>
    </citation>
    <scope>NUCLEOTIDE SEQUENCE [LARGE SCALE GENOMIC DNA]</scope>
    <source>
        <strain evidence="1 2">IMI 309622</strain>
    </source>
</reference>
<keyword evidence="2" id="KW-1185">Reference proteome</keyword>
<comment type="caution">
    <text evidence="1">The sequence shown here is derived from an EMBL/GenBank/DDBJ whole genome shotgun (WGS) entry which is preliminary data.</text>
</comment>
<dbReference type="Proteomes" id="UP001240678">
    <property type="component" value="Unassembled WGS sequence"/>
</dbReference>
<name>A0AAI9YUK2_9PEZI</name>
<dbReference type="AlphaFoldDB" id="A0AAI9YUK2"/>
<protein>
    <submittedName>
        <fullName evidence="1">Uncharacterized protein</fullName>
    </submittedName>
</protein>
<organism evidence="1 2">
    <name type="scientific">Colletotrichum costaricense</name>
    <dbReference type="NCBI Taxonomy" id="1209916"/>
    <lineage>
        <taxon>Eukaryota</taxon>
        <taxon>Fungi</taxon>
        <taxon>Dikarya</taxon>
        <taxon>Ascomycota</taxon>
        <taxon>Pezizomycotina</taxon>
        <taxon>Sordariomycetes</taxon>
        <taxon>Hypocreomycetidae</taxon>
        <taxon>Glomerellales</taxon>
        <taxon>Glomerellaceae</taxon>
        <taxon>Colletotrichum</taxon>
        <taxon>Colletotrichum acutatum species complex</taxon>
    </lineage>
</organism>
<dbReference type="GeneID" id="85341168"/>
<sequence>MQDVDQNLTFCRDSSLLTLLQNVGLLAGKSLAKDAASDAKYFFLTSRVSEAEPVIRQKLTSLDHKIQRLQKEGDIDIYPAMRCWQTPQSPPGIEAKLVQSLDASIPSRDALPPLLELEKIGYLTVVSVSAHTMNSLEGRVDKLENDDIIRSLADMIVEELSIATVR</sequence>
<proteinExistence type="predicted"/>
<accession>A0AAI9YUK2</accession>
<evidence type="ECO:0000313" key="1">
    <source>
        <dbReference type="EMBL" id="KAK1524375.1"/>
    </source>
</evidence>
<gene>
    <name evidence="1" type="ORF">CCOS01_09462</name>
</gene>